<dbReference type="InterPro" id="IPR001969">
    <property type="entry name" value="Aspartic_peptidase_AS"/>
</dbReference>
<dbReference type="PROSITE" id="PS00141">
    <property type="entry name" value="ASP_PROTEASE"/>
    <property type="match status" value="1"/>
</dbReference>
<evidence type="ECO:0000313" key="14">
    <source>
        <dbReference type="Proteomes" id="UP000243723"/>
    </source>
</evidence>
<feature type="domain" description="Ubiquitin-like" evidence="12">
    <location>
        <begin position="6"/>
        <end position="82"/>
    </location>
</feature>
<dbReference type="Pfam" id="PF09668">
    <property type="entry name" value="Asp_protease"/>
    <property type="match status" value="1"/>
</dbReference>
<evidence type="ECO:0000256" key="2">
    <source>
        <dbReference type="ARBA" id="ARBA00004496"/>
    </source>
</evidence>
<dbReference type="PROSITE" id="PS50030">
    <property type="entry name" value="UBA"/>
    <property type="match status" value="1"/>
</dbReference>
<comment type="subunit">
    <text evidence="4">Binds ubiquitin and polyubiquitinated proteins.</text>
</comment>
<gene>
    <name evidence="13" type="ORF">B9Z65_8284</name>
</gene>
<evidence type="ECO:0000256" key="10">
    <source>
        <dbReference type="SAM" id="MobiDB-lite"/>
    </source>
</evidence>
<dbReference type="InterPro" id="IPR009060">
    <property type="entry name" value="UBA-like_sf"/>
</dbReference>
<feature type="domain" description="UBA" evidence="11">
    <location>
        <begin position="407"/>
        <end position="450"/>
    </location>
</feature>
<dbReference type="GO" id="GO:0005737">
    <property type="term" value="C:cytoplasm"/>
    <property type="evidence" value="ECO:0007669"/>
    <property type="project" value="UniProtKB-SubCell"/>
</dbReference>
<dbReference type="Pfam" id="PF00627">
    <property type="entry name" value="UBA"/>
    <property type="match status" value="1"/>
</dbReference>
<keyword evidence="14" id="KW-1185">Reference proteome</keyword>
<dbReference type="PANTHER" id="PTHR12917">
    <property type="entry name" value="ASPARTYL PROTEASE DDI-RELATED"/>
    <property type="match status" value="1"/>
</dbReference>
<dbReference type="SUPFAM" id="SSF50630">
    <property type="entry name" value="Acid proteases"/>
    <property type="match status" value="1"/>
</dbReference>
<evidence type="ECO:0000256" key="4">
    <source>
        <dbReference type="ARBA" id="ARBA00011128"/>
    </source>
</evidence>
<dbReference type="InterPro" id="IPR029071">
    <property type="entry name" value="Ubiquitin-like_domsf"/>
</dbReference>
<dbReference type="CDD" id="cd01796">
    <property type="entry name" value="Ubl_Ddi1_like"/>
    <property type="match status" value="1"/>
</dbReference>
<dbReference type="STRING" id="40998.A0A2P7YDA7"/>
<feature type="region of interest" description="Disordered" evidence="10">
    <location>
        <begin position="325"/>
        <end position="412"/>
    </location>
</feature>
<feature type="compositionally biased region" description="Basic and acidic residues" evidence="10">
    <location>
        <begin position="328"/>
        <end position="339"/>
    </location>
</feature>
<comment type="function">
    <text evidence="1">Probable aspartic protease. May be involved in the regulation of exocytosis. Acts as a linker between the 19S proteasome and polyubiquitinated proteins via UBA domain interactions with ubiquitin for their subsequent degradation. Required for S-phase checkpoint control.</text>
</comment>
<keyword evidence="8" id="KW-0064">Aspartyl protease</keyword>
<dbReference type="SMART" id="SM00165">
    <property type="entry name" value="UBA"/>
    <property type="match status" value="1"/>
</dbReference>
<dbReference type="AlphaFoldDB" id="A0A2P7YDA7"/>
<organism evidence="13 14">
    <name type="scientific">Elsinoe australis</name>
    <dbReference type="NCBI Taxonomy" id="40998"/>
    <lineage>
        <taxon>Eukaryota</taxon>
        <taxon>Fungi</taxon>
        <taxon>Dikarya</taxon>
        <taxon>Ascomycota</taxon>
        <taxon>Pezizomycotina</taxon>
        <taxon>Dothideomycetes</taxon>
        <taxon>Dothideomycetidae</taxon>
        <taxon>Myriangiales</taxon>
        <taxon>Elsinoaceae</taxon>
        <taxon>Elsinoe</taxon>
    </lineage>
</organism>
<keyword evidence="9" id="KW-0378">Hydrolase</keyword>
<evidence type="ECO:0000256" key="6">
    <source>
        <dbReference type="ARBA" id="ARBA00022490"/>
    </source>
</evidence>
<dbReference type="InterPro" id="IPR033882">
    <property type="entry name" value="DDI1_N"/>
</dbReference>
<keyword evidence="6" id="KW-0963">Cytoplasm</keyword>
<evidence type="ECO:0000256" key="7">
    <source>
        <dbReference type="ARBA" id="ARBA00022670"/>
    </source>
</evidence>
<dbReference type="Gene3D" id="3.10.20.90">
    <property type="entry name" value="Phosphatidylinositol 3-kinase Catalytic Subunit, Chain A, domain 1"/>
    <property type="match status" value="1"/>
</dbReference>
<dbReference type="PROSITE" id="PS50053">
    <property type="entry name" value="UBIQUITIN_2"/>
    <property type="match status" value="1"/>
</dbReference>
<evidence type="ECO:0000256" key="5">
    <source>
        <dbReference type="ARBA" id="ARBA00021491"/>
    </source>
</evidence>
<accession>A0A2P7YDA7</accession>
<reference evidence="13 14" key="1">
    <citation type="submission" date="2017-05" db="EMBL/GenBank/DDBJ databases">
        <title>Draft genome sequence of Elsinoe australis.</title>
        <authorList>
            <person name="Cheng Q."/>
        </authorList>
    </citation>
    <scope>NUCLEOTIDE SEQUENCE [LARGE SCALE GENOMIC DNA]</scope>
    <source>
        <strain evidence="13 14">NL1</strain>
    </source>
</reference>
<dbReference type="GO" id="GO:0004190">
    <property type="term" value="F:aspartic-type endopeptidase activity"/>
    <property type="evidence" value="ECO:0007669"/>
    <property type="project" value="UniProtKB-KW"/>
</dbReference>
<dbReference type="SMART" id="SM00213">
    <property type="entry name" value="UBQ"/>
    <property type="match status" value="1"/>
</dbReference>
<feature type="compositionally biased region" description="Low complexity" evidence="10">
    <location>
        <begin position="391"/>
        <end position="410"/>
    </location>
</feature>
<evidence type="ECO:0000256" key="1">
    <source>
        <dbReference type="ARBA" id="ARBA00003231"/>
    </source>
</evidence>
<evidence type="ECO:0000259" key="12">
    <source>
        <dbReference type="PROSITE" id="PS50053"/>
    </source>
</evidence>
<evidence type="ECO:0000256" key="9">
    <source>
        <dbReference type="ARBA" id="ARBA00022801"/>
    </source>
</evidence>
<proteinExistence type="inferred from homology"/>
<name>A0A2P7YDA7_9PEZI</name>
<sequence length="450" mass="49462">MRRPRIHIHVTAPNRQVNQDLLEVDVASDFTLADLKGYIQAETTFDPSKQQLYFDGRPLTGEDTTLETAGIKDGDMLAVTVTPEQEQSTSLRQAAPAGQDLQVATDIERQRRAWLSNPAQLAQIREQAPELAEAINSSAQFRERFQARIDADRRNVDERQRQMELLNEDPFNVDAQRKIEEFIRQENVMRNLEYAHVHNPESFAPVTMLYIDAAINGHHIKVLVDSGAQMTVMSPSCAEACNIMRLIDTRYQGIARGVGTAKILGRVHSADLHIGSHFLPCSFMVMEGKAVDLLLGLDMLKKYQVNIDLKKNKLVLPDEEIDFLPESEIPKQMDEERASEPTVPGPDGTEIGTQSGTIRPAGSAAKAPTTNGNFRGSGQTVGQTPPNLQQTSGAPSTSSSRPSGLAASDSRFPKQSIDALVGMGMSREQAIEALRATDGNVDLAASFLFD</sequence>
<dbReference type="SUPFAM" id="SSF46934">
    <property type="entry name" value="UBA-like"/>
    <property type="match status" value="1"/>
</dbReference>
<dbReference type="EMBL" id="NHZQ01000447">
    <property type="protein sequence ID" value="PSK33958.1"/>
    <property type="molecule type" value="Genomic_DNA"/>
</dbReference>
<keyword evidence="7" id="KW-0645">Protease</keyword>
<dbReference type="SUPFAM" id="SSF54236">
    <property type="entry name" value="Ubiquitin-like"/>
    <property type="match status" value="1"/>
</dbReference>
<dbReference type="PANTHER" id="PTHR12917:SF1">
    <property type="entry name" value="AT13091P"/>
    <property type="match status" value="1"/>
</dbReference>
<dbReference type="InterPro" id="IPR019103">
    <property type="entry name" value="Peptidase_aspartic_DDI1-type"/>
</dbReference>
<feature type="compositionally biased region" description="Polar residues" evidence="10">
    <location>
        <begin position="368"/>
        <end position="390"/>
    </location>
</feature>
<comment type="similarity">
    <text evidence="3">Belongs to the DDI1 family.</text>
</comment>
<evidence type="ECO:0000313" key="13">
    <source>
        <dbReference type="EMBL" id="PSK33958.1"/>
    </source>
</evidence>
<comment type="caution">
    <text evidence="13">The sequence shown here is derived from an EMBL/GenBank/DDBJ whole genome shotgun (WGS) entry which is preliminary data.</text>
</comment>
<dbReference type="InterPro" id="IPR000626">
    <property type="entry name" value="Ubiquitin-like_dom"/>
</dbReference>
<comment type="subcellular location">
    <subcellularLocation>
        <location evidence="2">Cytoplasm</location>
    </subcellularLocation>
</comment>
<dbReference type="Gene3D" id="1.10.8.10">
    <property type="entry name" value="DNA helicase RuvA subunit, C-terminal domain"/>
    <property type="match status" value="1"/>
</dbReference>
<evidence type="ECO:0000259" key="11">
    <source>
        <dbReference type="PROSITE" id="PS50030"/>
    </source>
</evidence>
<dbReference type="InterPro" id="IPR015940">
    <property type="entry name" value="UBA"/>
</dbReference>
<evidence type="ECO:0000256" key="3">
    <source>
        <dbReference type="ARBA" id="ARBA00009136"/>
    </source>
</evidence>
<dbReference type="GO" id="GO:0006508">
    <property type="term" value="P:proteolysis"/>
    <property type="evidence" value="ECO:0007669"/>
    <property type="project" value="UniProtKB-KW"/>
</dbReference>
<dbReference type="Proteomes" id="UP000243723">
    <property type="component" value="Unassembled WGS sequence"/>
</dbReference>
<dbReference type="InterPro" id="IPR021109">
    <property type="entry name" value="Peptidase_aspartic_dom_sf"/>
</dbReference>
<dbReference type="Gene3D" id="2.40.70.10">
    <property type="entry name" value="Acid Proteases"/>
    <property type="match status" value="1"/>
</dbReference>
<dbReference type="CDD" id="cd05479">
    <property type="entry name" value="RP_DDI"/>
    <property type="match status" value="1"/>
</dbReference>
<dbReference type="OrthoDB" id="1047367at2759"/>
<dbReference type="Pfam" id="PF00240">
    <property type="entry name" value="ubiquitin"/>
    <property type="match status" value="1"/>
</dbReference>
<protein>
    <recommendedName>
        <fullName evidence="5">DNA damage-inducible protein 1</fullName>
    </recommendedName>
</protein>
<evidence type="ECO:0000256" key="8">
    <source>
        <dbReference type="ARBA" id="ARBA00022750"/>
    </source>
</evidence>